<keyword evidence="4" id="KW-0732">Signal</keyword>
<dbReference type="Gene3D" id="2.60.120.1000">
    <property type="match status" value="1"/>
</dbReference>
<keyword evidence="7" id="KW-0379">Hydroxylation</keyword>
<dbReference type="InterPro" id="IPR013320">
    <property type="entry name" value="ConA-like_dom_sf"/>
</dbReference>
<feature type="compositionally biased region" description="Basic residues" evidence="8">
    <location>
        <begin position="258"/>
        <end position="290"/>
    </location>
</feature>
<keyword evidence="11" id="KW-1185">Reference proteome</keyword>
<reference evidence="10 11" key="1">
    <citation type="submission" date="2022-01" db="EMBL/GenBank/DDBJ databases">
        <title>A chromosome-scale genome assembly of the false clownfish, Amphiprion ocellaris.</title>
        <authorList>
            <person name="Ryu T."/>
        </authorList>
    </citation>
    <scope>NUCLEOTIDE SEQUENCE [LARGE SCALE GENOMIC DNA]</scope>
</reference>
<evidence type="ECO:0000256" key="3">
    <source>
        <dbReference type="ARBA" id="ARBA00022530"/>
    </source>
</evidence>
<feature type="compositionally biased region" description="Low complexity" evidence="8">
    <location>
        <begin position="992"/>
        <end position="1004"/>
    </location>
</feature>
<evidence type="ECO:0000259" key="9">
    <source>
        <dbReference type="PROSITE" id="PS51461"/>
    </source>
</evidence>
<evidence type="ECO:0000256" key="8">
    <source>
        <dbReference type="SAM" id="MobiDB-lite"/>
    </source>
</evidence>
<evidence type="ECO:0000256" key="2">
    <source>
        <dbReference type="ARBA" id="ARBA00022525"/>
    </source>
</evidence>
<feature type="compositionally biased region" description="Low complexity" evidence="8">
    <location>
        <begin position="670"/>
        <end position="683"/>
    </location>
</feature>
<dbReference type="InterPro" id="IPR008160">
    <property type="entry name" value="Collagen"/>
</dbReference>
<dbReference type="GO" id="GO:0005576">
    <property type="term" value="C:extracellular region"/>
    <property type="evidence" value="ECO:0007669"/>
    <property type="project" value="UniProtKB-SubCell"/>
</dbReference>
<keyword evidence="6" id="KW-0176">Collagen</keyword>
<dbReference type="InterPro" id="IPR048287">
    <property type="entry name" value="TSPN-like_N"/>
</dbReference>
<dbReference type="Gene3D" id="2.60.120.200">
    <property type="match status" value="1"/>
</dbReference>
<protein>
    <recommendedName>
        <fullName evidence="9">Fibrillar collagen NC1 domain-containing protein</fullName>
    </recommendedName>
</protein>
<keyword evidence="5" id="KW-0677">Repeat</keyword>
<evidence type="ECO:0000256" key="1">
    <source>
        <dbReference type="ARBA" id="ARBA00004613"/>
    </source>
</evidence>
<dbReference type="GO" id="GO:0005201">
    <property type="term" value="F:extracellular matrix structural constituent"/>
    <property type="evidence" value="ECO:0007669"/>
    <property type="project" value="InterPro"/>
</dbReference>
<organism evidence="10 11">
    <name type="scientific">Amphiprion ocellaris</name>
    <name type="common">Clown anemonefish</name>
    <dbReference type="NCBI Taxonomy" id="80972"/>
    <lineage>
        <taxon>Eukaryota</taxon>
        <taxon>Metazoa</taxon>
        <taxon>Chordata</taxon>
        <taxon>Craniata</taxon>
        <taxon>Vertebrata</taxon>
        <taxon>Euteleostomi</taxon>
        <taxon>Actinopterygii</taxon>
        <taxon>Neopterygii</taxon>
        <taxon>Teleostei</taxon>
        <taxon>Neoteleostei</taxon>
        <taxon>Acanthomorphata</taxon>
        <taxon>Ovalentaria</taxon>
        <taxon>Pomacentridae</taxon>
        <taxon>Amphiprion</taxon>
    </lineage>
</organism>
<dbReference type="Proteomes" id="UP001501940">
    <property type="component" value="Chromosome 19"/>
</dbReference>
<keyword evidence="2" id="KW-0964">Secreted</keyword>
<evidence type="ECO:0000256" key="4">
    <source>
        <dbReference type="ARBA" id="ARBA00022729"/>
    </source>
</evidence>
<dbReference type="FunFam" id="2.60.120.200:FF:000016">
    <property type="entry name" value="Collagen XI alpha 1 chain"/>
    <property type="match status" value="1"/>
</dbReference>
<keyword evidence="3" id="KW-0272">Extracellular matrix</keyword>
<dbReference type="SUPFAM" id="SSF49899">
    <property type="entry name" value="Concanavalin A-like lectins/glucanases"/>
    <property type="match status" value="1"/>
</dbReference>
<dbReference type="GO" id="GO:0005581">
    <property type="term" value="C:collagen trimer"/>
    <property type="evidence" value="ECO:0007669"/>
    <property type="project" value="UniProtKB-KW"/>
</dbReference>
<evidence type="ECO:0000256" key="7">
    <source>
        <dbReference type="ARBA" id="ARBA00023278"/>
    </source>
</evidence>
<evidence type="ECO:0000313" key="10">
    <source>
        <dbReference type="Ensembl" id="ENSAOCP00000070961.1"/>
    </source>
</evidence>
<feature type="compositionally biased region" description="Basic and acidic residues" evidence="8">
    <location>
        <begin position="291"/>
        <end position="300"/>
    </location>
</feature>
<feature type="compositionally biased region" description="Gly residues" evidence="8">
    <location>
        <begin position="735"/>
        <end position="744"/>
    </location>
</feature>
<evidence type="ECO:0000256" key="6">
    <source>
        <dbReference type="ARBA" id="ARBA00023119"/>
    </source>
</evidence>
<evidence type="ECO:0000256" key="5">
    <source>
        <dbReference type="ARBA" id="ARBA00022737"/>
    </source>
</evidence>
<feature type="region of interest" description="Disordered" evidence="8">
    <location>
        <begin position="244"/>
        <end position="317"/>
    </location>
</feature>
<feature type="compositionally biased region" description="Low complexity" evidence="8">
    <location>
        <begin position="1027"/>
        <end position="1037"/>
    </location>
</feature>
<feature type="region of interest" description="Disordered" evidence="8">
    <location>
        <begin position="906"/>
        <end position="1213"/>
    </location>
</feature>
<dbReference type="PROSITE" id="PS51461">
    <property type="entry name" value="NC1_FIB"/>
    <property type="match status" value="1"/>
</dbReference>
<feature type="compositionally biased region" description="Gly residues" evidence="8">
    <location>
        <begin position="702"/>
        <end position="711"/>
    </location>
</feature>
<reference evidence="10" key="2">
    <citation type="submission" date="2025-08" db="UniProtKB">
        <authorList>
            <consortium name="Ensembl"/>
        </authorList>
    </citation>
    <scope>IDENTIFICATION</scope>
</reference>
<dbReference type="InterPro" id="IPR000885">
    <property type="entry name" value="Fib_collagen_C"/>
</dbReference>
<dbReference type="SMART" id="SM00038">
    <property type="entry name" value="COLFI"/>
    <property type="match status" value="1"/>
</dbReference>
<evidence type="ECO:0000313" key="11">
    <source>
        <dbReference type="Proteomes" id="UP001501940"/>
    </source>
</evidence>
<sequence length="1466" mass="152692">MVNFSFSPFPADPTDVLRVLELSENMEGVSLDAGLCTSRRGMEETDLAYKIKKIQLSAPTKQLFPDSKFPENFSLMTTMRAKKGSQFFLLSVYDDQGMQQLGLEVGQSPVFLYEDQHGRPTPEMYPTFKKINLADGKWHRIAYSVQGKTVTLYLDCQRVETLDLLRGDNAIVSTEGVTVFGTRLLDEDMFEGDIQQLLILEDPQAAASYCENYIPDCDFALPYNSQALDLQKASINSHLDVLMQSDQPAEPVKDSKKDRKGKKNKKKRDKGSKGKRKGKGKGKRGSRKKKHEGEGLEHGFLRVSTTLPEYQSREPLQPTELPEMKSALETVVPTEAFDKTLMEMPTHEPDFTTEAPTVVPTTLSVSKSVGLQEDTPVKEPVVEEYGDDLYKNLYDDFPVTTVTVGPNVTEYEFLEYEDLKNATESEYEEYETYEDFDFAERERAETWDGGVNLKKGQKGEPAIIEPVRCWRHLMKRRGPMLSPFPVHSFQGPPGRPGLPGADGIPGPPGTLLMLPFQYGGDSQKGPVVSPQQAQAQAILQQAQVHCTENHHDMTLGNDIKMMPYKSSHYTSSLLNALQGEDGFPGFKGDMGIKGDRGDNGAPGSRGEDGPEGLKGQAGPLGDAGPPGIAGEKGKSGETGPTGDRGHPGSPGPPGEHGLPGTAGKEGAKGDPGPQGSPGKSGPAGLQGFRGSRGTPGAMGPAGLKGGEGLPGVAGSIGATGERGPAGSAGAIGQPGRPGGVGPAGPMGEKGEPGDKGPVGPAGHDGEQGPIGLPGAAGPPGPPGEDGDKGETGGPGQKGSKGDKGEAGPPGPAGIQGPLGQPGPPGADGEPGPRGQQGMNGAKGDEGSRGFKGASGPSGLQGMPGPPGEKGESGHVGSMVSTPQQSLPIQHVCDEFLSYQMLLLHQGEDGEAGDPGSVGEPGIAGGKGDVGEKGDSGPPGAAGPPGPRGTPGEDGPKGNLGPIGFPGDSGPPGEAGVNGADGGPGPKGDNGEPGKAGPPGASGEPGPAGPPGRRGHVGAAGKEGKQGTKGAKGATGTLGPVGKTGPVGPQGQPGRSGPEGLRGIPGPAGEQGLNGPPGQTGPPGPIGPPGLPGLKGDPGTKGDKGHGGLIGLIGPPGEHGEKGDRGLPGNQGIQGPKGDQGVAGSSGPTGPPGPPGLSVSDIGAVGPRGDPGRAGPPGPAGLPAEMVEPLPIREGRRKRRRHSDRAGGVVPSREEDVGLDMEELLQGDQPLEDAEGMEEVFATLSSMKNEVELMRRPLGTFESPARTCKELMMVQPDYKDGDYWIDPNQGCHRDSIKVYCNFTAEGETCLYPDKRIEMVKLAAWNKEKPGSWYSRYRKGKQFSYNDRDGNPVHVVQLTFLKLLSATAKQSFTYTCQNSAGWFDSTSRSYQHALRFRGSNDEELTQTKSPFISAVHDGCQSRKGQERTVLEIDSPSAELLPIIDVAPADFGSSNQKFGFQVGHVCFNG</sequence>
<reference evidence="10" key="3">
    <citation type="submission" date="2025-09" db="UniProtKB">
        <authorList>
            <consortium name="Ensembl"/>
        </authorList>
    </citation>
    <scope>IDENTIFICATION</scope>
</reference>
<dbReference type="Pfam" id="PF01410">
    <property type="entry name" value="COLFI"/>
    <property type="match status" value="1"/>
</dbReference>
<feature type="region of interest" description="Disordered" evidence="8">
    <location>
        <begin position="585"/>
        <end position="881"/>
    </location>
</feature>
<feature type="compositionally biased region" description="Gly residues" evidence="8">
    <location>
        <begin position="978"/>
        <end position="987"/>
    </location>
</feature>
<name>A0AAQ6A2J4_AMPOC</name>
<feature type="compositionally biased region" description="Pro residues" evidence="8">
    <location>
        <begin position="1078"/>
        <end position="1090"/>
    </location>
</feature>
<dbReference type="Pfam" id="PF01391">
    <property type="entry name" value="Collagen"/>
    <property type="match status" value="4"/>
</dbReference>
<comment type="subcellular location">
    <subcellularLocation>
        <location evidence="1">Secreted</location>
    </subcellularLocation>
</comment>
<feature type="domain" description="Fibrillar collagen NC1" evidence="9">
    <location>
        <begin position="1237"/>
        <end position="1465"/>
    </location>
</feature>
<dbReference type="SMART" id="SM00210">
    <property type="entry name" value="TSPN"/>
    <property type="match status" value="1"/>
</dbReference>
<dbReference type="PANTHER" id="PTHR37456:SF6">
    <property type="entry name" value="COLLAGEN ALPHA-1(XXIII) CHAIN-LIKE ISOFORM X2"/>
    <property type="match status" value="1"/>
</dbReference>
<dbReference type="FunFam" id="2.60.120.1000:FF:000002">
    <property type="entry name" value="Collagen XI alpha 1 chain"/>
    <property type="match status" value="1"/>
</dbReference>
<dbReference type="Ensembl" id="ENSAOCT00000069923.1">
    <property type="protein sequence ID" value="ENSAOCP00000070961.1"/>
    <property type="gene ID" value="ENSAOCG00000028838.1"/>
</dbReference>
<dbReference type="GeneTree" id="ENSGT00940000154535"/>
<dbReference type="PANTHER" id="PTHR37456">
    <property type="entry name" value="SI:CH211-266K2.1"/>
    <property type="match status" value="1"/>
</dbReference>
<accession>A0AAQ6A2J4</accession>
<dbReference type="InterPro" id="IPR050938">
    <property type="entry name" value="Collagen_Structural_Proteins"/>
</dbReference>
<proteinExistence type="predicted"/>